<dbReference type="Proteomes" id="UP000293291">
    <property type="component" value="Unassembled WGS sequence"/>
</dbReference>
<dbReference type="SUPFAM" id="SSF56300">
    <property type="entry name" value="Metallo-dependent phosphatases"/>
    <property type="match status" value="1"/>
</dbReference>
<dbReference type="AlphaFoldDB" id="A0A4Q2SCY4"/>
<name>A0A4Q2SCY4_9ACTN</name>
<gene>
    <name evidence="5" type="ORF">EUA07_14925</name>
</gene>
<dbReference type="PANTHER" id="PTHR33393">
    <property type="entry name" value="POLYGLUTAMINE SYNTHESIS ACCESSORY PROTEIN RV0574C-RELATED"/>
    <property type="match status" value="1"/>
</dbReference>
<dbReference type="InterPro" id="IPR019079">
    <property type="entry name" value="Capsule_synth_CapA"/>
</dbReference>
<reference evidence="5 6" key="1">
    <citation type="submission" date="2019-01" db="EMBL/GenBank/DDBJ databases">
        <title>Novel species of Nocardioides.</title>
        <authorList>
            <person name="Liu Q."/>
            <person name="Xin Y.-H."/>
        </authorList>
    </citation>
    <scope>NUCLEOTIDE SEQUENCE [LARGE SCALE GENOMIC DNA]</scope>
    <source>
        <strain evidence="5 6">CGMCC 4.6875</strain>
    </source>
</reference>
<dbReference type="SUPFAM" id="SSF55166">
    <property type="entry name" value="Hedgehog/DD-peptidase"/>
    <property type="match status" value="1"/>
</dbReference>
<dbReference type="CDD" id="cd07381">
    <property type="entry name" value="MPP_CapA"/>
    <property type="match status" value="1"/>
</dbReference>
<dbReference type="SMART" id="SM00854">
    <property type="entry name" value="PGA_cap"/>
    <property type="match status" value="1"/>
</dbReference>
<feature type="domain" description="Capsule synthesis protein CapA" evidence="4">
    <location>
        <begin position="55"/>
        <end position="303"/>
    </location>
</feature>
<dbReference type="Pfam" id="PF13539">
    <property type="entry name" value="Peptidase_M15_4"/>
    <property type="match status" value="1"/>
</dbReference>
<comment type="similarity">
    <text evidence="1">Belongs to the CapA family.</text>
</comment>
<evidence type="ECO:0000256" key="2">
    <source>
        <dbReference type="SAM" id="MobiDB-lite"/>
    </source>
</evidence>
<dbReference type="PROSITE" id="PS51257">
    <property type="entry name" value="PROKAR_LIPOPROTEIN"/>
    <property type="match status" value="1"/>
</dbReference>
<sequence>MEGRGRHRAAVVACALVASACTSAPADAPSDRVEPTVPSATSTATTQPVREGEVTLAFGGDVHFEGGVARLLERPRNGLGAIGRTLRAADVAMVNLETPVTQRGRRDPKELENAGDRYWFRTGPRALDVLGAAGVDVVSVANNHAGDYGAVGLEDTLAAGRQRGIAMVGAGRGDAAYAPHVVEVGDLEVAFLAADGVQREGSSDVWSARPGALGTASARGSNAAGLVAAVEAAAAQDQLVVVYLHWGKEYESCPTQSQRLLARELADAGADVVVGSHSHVLGGAGWAGDTLVAYGLGNFVWYHDRQAETGVLSVTLDADGVVGKSWTPARISPVDGRPVPVTGADRTRAVADFRARQRCTGLAAERGDAQADDPAYESSVSRIDAALAERMRRSHRPGCPVPLRDLRYLRMTHRDFDGRARTGEMVVHRRFTGDVRELFGRLYAAGWPIARMRLVDDYRADDDLSMAANNTSGFNCRRVAGQTSWSQHAYGESIDINPVQNPYVRDGRVDPPAGRPYVAIDRRRSAPFRLGVIRNEDLVVKAFDRIGWAWGGYWVSSKDYQHFAASRGPS</sequence>
<evidence type="ECO:0000256" key="3">
    <source>
        <dbReference type="SAM" id="SignalP"/>
    </source>
</evidence>
<protein>
    <recommendedName>
        <fullName evidence="4">Capsule synthesis protein CapA domain-containing protein</fullName>
    </recommendedName>
</protein>
<dbReference type="OrthoDB" id="9799970at2"/>
<dbReference type="InterPro" id="IPR009045">
    <property type="entry name" value="Zn_M74/Hedgehog-like"/>
</dbReference>
<evidence type="ECO:0000259" key="4">
    <source>
        <dbReference type="SMART" id="SM00854"/>
    </source>
</evidence>
<accession>A0A4Q2SCY4</accession>
<feature type="region of interest" description="Disordered" evidence="2">
    <location>
        <begin position="24"/>
        <end position="47"/>
    </location>
</feature>
<feature type="chain" id="PRO_5039692164" description="Capsule synthesis protein CapA domain-containing protein" evidence="3">
    <location>
        <begin position="29"/>
        <end position="570"/>
    </location>
</feature>
<dbReference type="PANTHER" id="PTHR33393:SF13">
    <property type="entry name" value="PGA BIOSYNTHESIS PROTEIN CAPA"/>
    <property type="match status" value="1"/>
</dbReference>
<dbReference type="InterPro" id="IPR052169">
    <property type="entry name" value="CW_Biosynth-Accessory"/>
</dbReference>
<proteinExistence type="inferred from homology"/>
<organism evidence="5 6">
    <name type="scientific">Nocardioides ganghwensis</name>
    <dbReference type="NCBI Taxonomy" id="252230"/>
    <lineage>
        <taxon>Bacteria</taxon>
        <taxon>Bacillati</taxon>
        <taxon>Actinomycetota</taxon>
        <taxon>Actinomycetes</taxon>
        <taxon>Propionibacteriales</taxon>
        <taxon>Nocardioidaceae</taxon>
        <taxon>Nocardioides</taxon>
    </lineage>
</organism>
<comment type="caution">
    <text evidence="5">The sequence shown here is derived from an EMBL/GenBank/DDBJ whole genome shotgun (WGS) entry which is preliminary data.</text>
</comment>
<feature type="signal peptide" evidence="3">
    <location>
        <begin position="1"/>
        <end position="28"/>
    </location>
</feature>
<evidence type="ECO:0000313" key="6">
    <source>
        <dbReference type="Proteomes" id="UP000293291"/>
    </source>
</evidence>
<evidence type="ECO:0000256" key="1">
    <source>
        <dbReference type="ARBA" id="ARBA00005662"/>
    </source>
</evidence>
<dbReference type="Gene3D" id="3.60.21.10">
    <property type="match status" value="1"/>
</dbReference>
<dbReference type="Gene3D" id="3.30.1380.10">
    <property type="match status" value="1"/>
</dbReference>
<dbReference type="InterPro" id="IPR029052">
    <property type="entry name" value="Metallo-depent_PP-like"/>
</dbReference>
<evidence type="ECO:0000313" key="5">
    <source>
        <dbReference type="EMBL" id="RYC00070.1"/>
    </source>
</evidence>
<feature type="compositionally biased region" description="Low complexity" evidence="2">
    <location>
        <begin position="36"/>
        <end position="47"/>
    </location>
</feature>
<dbReference type="GO" id="GO:0008233">
    <property type="term" value="F:peptidase activity"/>
    <property type="evidence" value="ECO:0007669"/>
    <property type="project" value="InterPro"/>
</dbReference>
<dbReference type="EMBL" id="SDWU01000016">
    <property type="protein sequence ID" value="RYC00070.1"/>
    <property type="molecule type" value="Genomic_DNA"/>
</dbReference>
<dbReference type="RefSeq" id="WP_129455966.1">
    <property type="nucleotide sequence ID" value="NZ_JACXYX010000001.1"/>
</dbReference>
<keyword evidence="6" id="KW-1185">Reference proteome</keyword>
<dbReference type="InterPro" id="IPR039561">
    <property type="entry name" value="Peptidase_M15C"/>
</dbReference>
<dbReference type="Pfam" id="PF09587">
    <property type="entry name" value="PGA_cap"/>
    <property type="match status" value="1"/>
</dbReference>
<keyword evidence="3" id="KW-0732">Signal</keyword>